<accession>A0ACB8UDL7</accession>
<proteinExistence type="predicted"/>
<keyword evidence="2" id="KW-1185">Reference proteome</keyword>
<dbReference type="EMBL" id="MU274904">
    <property type="protein sequence ID" value="KAI0092331.1"/>
    <property type="molecule type" value="Genomic_DNA"/>
</dbReference>
<name>A0ACB8UDL7_9APHY</name>
<organism evidence="1 2">
    <name type="scientific">Irpex rosettiformis</name>
    <dbReference type="NCBI Taxonomy" id="378272"/>
    <lineage>
        <taxon>Eukaryota</taxon>
        <taxon>Fungi</taxon>
        <taxon>Dikarya</taxon>
        <taxon>Basidiomycota</taxon>
        <taxon>Agaricomycotina</taxon>
        <taxon>Agaricomycetes</taxon>
        <taxon>Polyporales</taxon>
        <taxon>Irpicaceae</taxon>
        <taxon>Irpex</taxon>
    </lineage>
</organism>
<comment type="caution">
    <text evidence="1">The sequence shown here is derived from an EMBL/GenBank/DDBJ whole genome shotgun (WGS) entry which is preliminary data.</text>
</comment>
<sequence>MEESSKVAIFRSWLANKGGFLNPNVVFQQVPSGFNVVAKNSIEEDAAIVSCPFSLAITPGLARKALNAILGQAEGLQKWNERQLVCTYVSLHWILANDPSLPPELEHGPYIDMLPNPLQLRTSVYFTTDELEAFRGTNIYGATIDRINTWRSEWEQCVKDLQTHHFSIASQYSPDHYQRAATYLSSRAFPSTLLSKQPTLISQPDSYPVLLPGVDTLNHARAQPVSWVVSHPNSTTHPPSSSKDSEPSISLVLHNETPAGAELFNNYGLKPNSELILGYGFTLPNNPDDTIVLKIGGADVKWEVGRNALGIEPVWEAVKAAVAVQTGPETSDKGATDEDVSPYEMELWATETLTEMVEGLLSRLPVIPKTSEKLRPEVRTMLEHYVEGQQSILQSIVQFAQDKESSIIEYAQSQGVKLV</sequence>
<dbReference type="Proteomes" id="UP001055072">
    <property type="component" value="Unassembled WGS sequence"/>
</dbReference>
<reference evidence="1" key="1">
    <citation type="journal article" date="2021" name="Environ. Microbiol.">
        <title>Gene family expansions and transcriptome signatures uncover fungal adaptations to wood decay.</title>
        <authorList>
            <person name="Hage H."/>
            <person name="Miyauchi S."/>
            <person name="Viragh M."/>
            <person name="Drula E."/>
            <person name="Min B."/>
            <person name="Chaduli D."/>
            <person name="Navarro D."/>
            <person name="Favel A."/>
            <person name="Norest M."/>
            <person name="Lesage-Meessen L."/>
            <person name="Balint B."/>
            <person name="Merenyi Z."/>
            <person name="de Eugenio L."/>
            <person name="Morin E."/>
            <person name="Martinez A.T."/>
            <person name="Baldrian P."/>
            <person name="Stursova M."/>
            <person name="Martinez M.J."/>
            <person name="Novotny C."/>
            <person name="Magnuson J.K."/>
            <person name="Spatafora J.W."/>
            <person name="Maurice S."/>
            <person name="Pangilinan J."/>
            <person name="Andreopoulos W."/>
            <person name="LaButti K."/>
            <person name="Hundley H."/>
            <person name="Na H."/>
            <person name="Kuo A."/>
            <person name="Barry K."/>
            <person name="Lipzen A."/>
            <person name="Henrissat B."/>
            <person name="Riley R."/>
            <person name="Ahrendt S."/>
            <person name="Nagy L.G."/>
            <person name="Grigoriev I.V."/>
            <person name="Martin F."/>
            <person name="Rosso M.N."/>
        </authorList>
    </citation>
    <scope>NUCLEOTIDE SEQUENCE</scope>
    <source>
        <strain evidence="1">CBS 384.51</strain>
    </source>
</reference>
<protein>
    <submittedName>
        <fullName evidence="1">Uncharacterized protein</fullName>
    </submittedName>
</protein>
<evidence type="ECO:0000313" key="2">
    <source>
        <dbReference type="Proteomes" id="UP001055072"/>
    </source>
</evidence>
<evidence type="ECO:0000313" key="1">
    <source>
        <dbReference type="EMBL" id="KAI0092331.1"/>
    </source>
</evidence>
<gene>
    <name evidence="1" type="ORF">BDY19DRAFT_929531</name>
</gene>